<proteinExistence type="predicted"/>
<keyword evidence="2" id="KW-0378">Hydrolase</keyword>
<dbReference type="AlphaFoldDB" id="A0A517YWZ7"/>
<evidence type="ECO:0000313" key="2">
    <source>
        <dbReference type="EMBL" id="QDU34740.1"/>
    </source>
</evidence>
<accession>A0A517YWZ7</accession>
<gene>
    <name evidence="2" type="ORF">KS4_28140</name>
</gene>
<sequence length="342" mass="39272">MPHTQGSHSLNDANRLGLDYRLESSELPYEEPIWDVHTHVQSVKSAEMMLAAMDAYGVEKIWSMSNLEIVPDLKRIFGDRIEFIAVPNFSEKDEEGTFTTDWYRRIEKFAECGTKICKFWAAPRGIDFDPSFAIDHPSRRTAMDIARDCGMMFMTHVGDPDTWFATHYRDKQKYGTKADHLAALETMLDVYDDVTWIAAHMAAQPEHLDVLQGVLDRHPNLYLDTSATKWMVRELSRHPKEFSDFCERNQGRVMFGSDIVTSDENIDFDLYASRYWSLRTMYETDYDGLSPIVDPDLVMLSPEKGDKQTADLRGASMPNELLDVVYHNAAKELLMPLYEAAV</sequence>
<reference evidence="2 3" key="1">
    <citation type="submission" date="2019-02" db="EMBL/GenBank/DDBJ databases">
        <title>Deep-cultivation of Planctomycetes and their phenomic and genomic characterization uncovers novel biology.</title>
        <authorList>
            <person name="Wiegand S."/>
            <person name="Jogler M."/>
            <person name="Boedeker C."/>
            <person name="Pinto D."/>
            <person name="Vollmers J."/>
            <person name="Rivas-Marin E."/>
            <person name="Kohn T."/>
            <person name="Peeters S.H."/>
            <person name="Heuer A."/>
            <person name="Rast P."/>
            <person name="Oberbeckmann S."/>
            <person name="Bunk B."/>
            <person name="Jeske O."/>
            <person name="Meyerdierks A."/>
            <person name="Storesund J.E."/>
            <person name="Kallscheuer N."/>
            <person name="Luecker S."/>
            <person name="Lage O.M."/>
            <person name="Pohl T."/>
            <person name="Merkel B.J."/>
            <person name="Hornburger P."/>
            <person name="Mueller R.-W."/>
            <person name="Bruemmer F."/>
            <person name="Labrenz M."/>
            <person name="Spormann A.M."/>
            <person name="Op den Camp H."/>
            <person name="Overmann J."/>
            <person name="Amann R."/>
            <person name="Jetten M.S.M."/>
            <person name="Mascher T."/>
            <person name="Medema M.H."/>
            <person name="Devos D.P."/>
            <person name="Kaster A.-K."/>
            <person name="Ovreas L."/>
            <person name="Rohde M."/>
            <person name="Galperin M.Y."/>
            <person name="Jogler C."/>
        </authorList>
    </citation>
    <scope>NUCLEOTIDE SEQUENCE [LARGE SCALE GENOMIC DNA]</scope>
    <source>
        <strain evidence="2 3">KS4</strain>
    </source>
</reference>
<evidence type="ECO:0000259" key="1">
    <source>
        <dbReference type="Pfam" id="PF04909"/>
    </source>
</evidence>
<dbReference type="RefSeq" id="WP_200761249.1">
    <property type="nucleotide sequence ID" value="NZ_CP036425.1"/>
</dbReference>
<dbReference type="SUPFAM" id="SSF51556">
    <property type="entry name" value="Metallo-dependent hydrolases"/>
    <property type="match status" value="1"/>
</dbReference>
<dbReference type="InterPro" id="IPR006680">
    <property type="entry name" value="Amidohydro-rel"/>
</dbReference>
<dbReference type="KEGG" id="pcor:KS4_28140"/>
<dbReference type="EMBL" id="CP036425">
    <property type="protein sequence ID" value="QDU34740.1"/>
    <property type="molecule type" value="Genomic_DNA"/>
</dbReference>
<feature type="domain" description="Amidohydrolase-related" evidence="1">
    <location>
        <begin position="125"/>
        <end position="269"/>
    </location>
</feature>
<protein>
    <submittedName>
        <fullName evidence="2">Amidohydrolase</fullName>
    </submittedName>
</protein>
<dbReference type="Pfam" id="PF04909">
    <property type="entry name" value="Amidohydro_2"/>
    <property type="match status" value="1"/>
</dbReference>
<name>A0A517YWZ7_9BACT</name>
<dbReference type="Proteomes" id="UP000317369">
    <property type="component" value="Chromosome"/>
</dbReference>
<dbReference type="Gene3D" id="3.20.20.140">
    <property type="entry name" value="Metal-dependent hydrolases"/>
    <property type="match status" value="1"/>
</dbReference>
<keyword evidence="3" id="KW-1185">Reference proteome</keyword>
<organism evidence="2 3">
    <name type="scientific">Poriferisphaera corsica</name>
    <dbReference type="NCBI Taxonomy" id="2528020"/>
    <lineage>
        <taxon>Bacteria</taxon>
        <taxon>Pseudomonadati</taxon>
        <taxon>Planctomycetota</taxon>
        <taxon>Phycisphaerae</taxon>
        <taxon>Phycisphaerales</taxon>
        <taxon>Phycisphaeraceae</taxon>
        <taxon>Poriferisphaera</taxon>
    </lineage>
</organism>
<evidence type="ECO:0000313" key="3">
    <source>
        <dbReference type="Proteomes" id="UP000317369"/>
    </source>
</evidence>
<dbReference type="GO" id="GO:0016787">
    <property type="term" value="F:hydrolase activity"/>
    <property type="evidence" value="ECO:0007669"/>
    <property type="project" value="UniProtKB-KW"/>
</dbReference>
<dbReference type="InterPro" id="IPR032466">
    <property type="entry name" value="Metal_Hydrolase"/>
</dbReference>